<comment type="caution">
    <text evidence="9">The sequence shown here is derived from an EMBL/GenBank/DDBJ whole genome shotgun (WGS) entry which is preliminary data.</text>
</comment>
<comment type="subcellular location">
    <subcellularLocation>
        <location evidence="1">Membrane</location>
        <topology evidence="1">Multi-pass membrane protein</topology>
    </subcellularLocation>
</comment>
<evidence type="ECO:0000256" key="3">
    <source>
        <dbReference type="ARBA" id="ARBA00022692"/>
    </source>
</evidence>
<evidence type="ECO:0000313" key="10">
    <source>
        <dbReference type="Proteomes" id="UP001148786"/>
    </source>
</evidence>
<dbReference type="InterPro" id="IPR011701">
    <property type="entry name" value="MFS"/>
</dbReference>
<evidence type="ECO:0000256" key="2">
    <source>
        <dbReference type="ARBA" id="ARBA00008432"/>
    </source>
</evidence>
<dbReference type="InterPro" id="IPR036259">
    <property type="entry name" value="MFS_trans_sf"/>
</dbReference>
<dbReference type="InterPro" id="IPR044772">
    <property type="entry name" value="NO3_transporter"/>
</dbReference>
<dbReference type="SUPFAM" id="SSF103473">
    <property type="entry name" value="MFS general substrate transporter"/>
    <property type="match status" value="1"/>
</dbReference>
<organism evidence="9 10">
    <name type="scientific">Agrocybe chaxingu</name>
    <dbReference type="NCBI Taxonomy" id="84603"/>
    <lineage>
        <taxon>Eukaryota</taxon>
        <taxon>Fungi</taxon>
        <taxon>Dikarya</taxon>
        <taxon>Basidiomycota</taxon>
        <taxon>Agaricomycotina</taxon>
        <taxon>Agaricomycetes</taxon>
        <taxon>Agaricomycetidae</taxon>
        <taxon>Agaricales</taxon>
        <taxon>Agaricineae</taxon>
        <taxon>Strophariaceae</taxon>
        <taxon>Agrocybe</taxon>
    </lineage>
</organism>
<dbReference type="GO" id="GO:0042128">
    <property type="term" value="P:nitrate assimilation"/>
    <property type="evidence" value="ECO:0007669"/>
    <property type="project" value="UniProtKB-KW"/>
</dbReference>
<keyword evidence="3 7" id="KW-0812">Transmembrane</keyword>
<accession>A0A9W8JRD9</accession>
<gene>
    <name evidence="9" type="ORF">NLJ89_g10625</name>
</gene>
<protein>
    <recommendedName>
        <fullName evidence="8">Major facilitator superfamily (MFS) profile domain-containing protein</fullName>
    </recommendedName>
</protein>
<feature type="domain" description="Major facilitator superfamily (MFS) profile" evidence="8">
    <location>
        <begin position="49"/>
        <end position="191"/>
    </location>
</feature>
<dbReference type="Gene3D" id="1.20.1250.20">
    <property type="entry name" value="MFS general substrate transporter like domains"/>
    <property type="match status" value="1"/>
</dbReference>
<proteinExistence type="inferred from homology"/>
<feature type="transmembrane region" description="Helical" evidence="7">
    <location>
        <begin position="49"/>
        <end position="67"/>
    </location>
</feature>
<keyword evidence="10" id="KW-1185">Reference proteome</keyword>
<evidence type="ECO:0000259" key="8">
    <source>
        <dbReference type="PROSITE" id="PS50850"/>
    </source>
</evidence>
<dbReference type="OrthoDB" id="434240at2759"/>
<evidence type="ECO:0000256" key="5">
    <source>
        <dbReference type="ARBA" id="ARBA00023063"/>
    </source>
</evidence>
<feature type="transmembrane region" description="Helical" evidence="7">
    <location>
        <begin position="87"/>
        <end position="104"/>
    </location>
</feature>
<dbReference type="PANTHER" id="PTHR23515">
    <property type="entry name" value="HIGH-AFFINITY NITRATE TRANSPORTER 2.3"/>
    <property type="match status" value="1"/>
</dbReference>
<evidence type="ECO:0000313" key="9">
    <source>
        <dbReference type="EMBL" id="KAJ3495428.1"/>
    </source>
</evidence>
<keyword evidence="6 7" id="KW-0472">Membrane</keyword>
<reference evidence="9" key="1">
    <citation type="submission" date="2022-07" db="EMBL/GenBank/DDBJ databases">
        <title>Genome Sequence of Agrocybe chaxingu.</title>
        <authorList>
            <person name="Buettner E."/>
        </authorList>
    </citation>
    <scope>NUCLEOTIDE SEQUENCE</scope>
    <source>
        <strain evidence="9">MP-N11</strain>
    </source>
</reference>
<keyword evidence="4 7" id="KW-1133">Transmembrane helix</keyword>
<dbReference type="GO" id="GO:0015112">
    <property type="term" value="F:nitrate transmembrane transporter activity"/>
    <property type="evidence" value="ECO:0007669"/>
    <property type="project" value="InterPro"/>
</dbReference>
<evidence type="ECO:0000256" key="1">
    <source>
        <dbReference type="ARBA" id="ARBA00004141"/>
    </source>
</evidence>
<dbReference type="AlphaFoldDB" id="A0A9W8JRD9"/>
<dbReference type="EMBL" id="JANKHO010002029">
    <property type="protein sequence ID" value="KAJ3495428.1"/>
    <property type="molecule type" value="Genomic_DNA"/>
</dbReference>
<sequence length="191" mass="20691">MSDAENQRTTAVAPRFKRAHLWQPAIVNPLNLKSYTIPILNLNDPYSRAFHLSWLGFFVAFLSWFAFPPLIPEAIRSDLSLSNAEVGNSNIIALLSTLVIRVIVGPLIDRYGPRKVMAALLVLGAIPSGLAGTAKDANTLYVLRFFIGILGATFVPCQAWTSAFFDKNCVGTANALVGGWGNMGRVSSAQP</sequence>
<evidence type="ECO:0000256" key="7">
    <source>
        <dbReference type="SAM" id="Phobius"/>
    </source>
</evidence>
<evidence type="ECO:0000256" key="4">
    <source>
        <dbReference type="ARBA" id="ARBA00022989"/>
    </source>
</evidence>
<feature type="transmembrane region" description="Helical" evidence="7">
    <location>
        <begin position="140"/>
        <end position="157"/>
    </location>
</feature>
<dbReference type="GO" id="GO:0016020">
    <property type="term" value="C:membrane"/>
    <property type="evidence" value="ECO:0007669"/>
    <property type="project" value="UniProtKB-SubCell"/>
</dbReference>
<dbReference type="InterPro" id="IPR020846">
    <property type="entry name" value="MFS_dom"/>
</dbReference>
<dbReference type="Pfam" id="PF07690">
    <property type="entry name" value="MFS_1"/>
    <property type="match status" value="1"/>
</dbReference>
<comment type="similarity">
    <text evidence="2">Belongs to the major facilitator superfamily. Nitrate/nitrite porter (TC 2.A.1.8) family.</text>
</comment>
<dbReference type="Proteomes" id="UP001148786">
    <property type="component" value="Unassembled WGS sequence"/>
</dbReference>
<keyword evidence="5" id="KW-0534">Nitrate assimilation</keyword>
<evidence type="ECO:0000256" key="6">
    <source>
        <dbReference type="ARBA" id="ARBA00023136"/>
    </source>
</evidence>
<dbReference type="PROSITE" id="PS50850">
    <property type="entry name" value="MFS"/>
    <property type="match status" value="1"/>
</dbReference>
<name>A0A9W8JRD9_9AGAR</name>